<comment type="caution">
    <text evidence="1">The sequence shown here is derived from an EMBL/GenBank/DDBJ whole genome shotgun (WGS) entry which is preliminary data.</text>
</comment>
<organism evidence="1 2">
    <name type="scientific">Gossypium harknessii</name>
    <dbReference type="NCBI Taxonomy" id="34285"/>
    <lineage>
        <taxon>Eukaryota</taxon>
        <taxon>Viridiplantae</taxon>
        <taxon>Streptophyta</taxon>
        <taxon>Embryophyta</taxon>
        <taxon>Tracheophyta</taxon>
        <taxon>Spermatophyta</taxon>
        <taxon>Magnoliopsida</taxon>
        <taxon>eudicotyledons</taxon>
        <taxon>Gunneridae</taxon>
        <taxon>Pentapetalae</taxon>
        <taxon>rosids</taxon>
        <taxon>malvids</taxon>
        <taxon>Malvales</taxon>
        <taxon>Malvaceae</taxon>
        <taxon>Malvoideae</taxon>
        <taxon>Gossypium</taxon>
    </lineage>
</organism>
<name>A0A7J9HEE1_9ROSI</name>
<dbReference type="OrthoDB" id="987622at2759"/>
<dbReference type="Proteomes" id="UP000593560">
    <property type="component" value="Unassembled WGS sequence"/>
</dbReference>
<sequence length="177" mass="20317">MPLIGLQKSLWLVAIAASCWTVWLSRNGKMFERLVTTLDALLFHSKMRALMWARVVHNECIFLESDWWSWPVKCCMGGRSMRTRGCAAGGLEMAVLMAIKEVAEMVIELIWKEQAPFIEYDSITISDWLKYSHLRPWSFTNLFANIEGSLSLVAFDSLFKLIWVGDPNAFFCNQLAE</sequence>
<dbReference type="AlphaFoldDB" id="A0A7J9HEE1"/>
<evidence type="ECO:0000313" key="1">
    <source>
        <dbReference type="EMBL" id="MBA0808153.1"/>
    </source>
</evidence>
<reference evidence="1 2" key="1">
    <citation type="journal article" date="2019" name="Genome Biol. Evol.">
        <title>Insights into the evolution of the New World diploid cottons (Gossypium, subgenus Houzingenia) based on genome sequencing.</title>
        <authorList>
            <person name="Grover C.E."/>
            <person name="Arick M.A. 2nd"/>
            <person name="Thrash A."/>
            <person name="Conover J.L."/>
            <person name="Sanders W.S."/>
            <person name="Peterson D.G."/>
            <person name="Frelichowski J.E."/>
            <person name="Scheffler J.A."/>
            <person name="Scheffler B.E."/>
            <person name="Wendel J.F."/>
        </authorList>
    </citation>
    <scope>NUCLEOTIDE SEQUENCE [LARGE SCALE GENOMIC DNA]</scope>
    <source>
        <strain evidence="1">0</strain>
        <tissue evidence="1">Leaf</tissue>
    </source>
</reference>
<keyword evidence="2" id="KW-1185">Reference proteome</keyword>
<protein>
    <recommendedName>
        <fullName evidence="3">RNase H type-1 domain-containing protein</fullName>
    </recommendedName>
</protein>
<evidence type="ECO:0000313" key="2">
    <source>
        <dbReference type="Proteomes" id="UP000593560"/>
    </source>
</evidence>
<accession>A0A7J9HEE1</accession>
<dbReference type="EMBL" id="JABFAD010000009">
    <property type="protein sequence ID" value="MBA0808153.1"/>
    <property type="molecule type" value="Genomic_DNA"/>
</dbReference>
<gene>
    <name evidence="1" type="ORF">Gohar_023912</name>
</gene>
<proteinExistence type="predicted"/>
<evidence type="ECO:0008006" key="3">
    <source>
        <dbReference type="Google" id="ProtNLM"/>
    </source>
</evidence>